<dbReference type="EMBL" id="JANSHE010004406">
    <property type="protein sequence ID" value="KAJ2977897.1"/>
    <property type="molecule type" value="Genomic_DNA"/>
</dbReference>
<accession>A0ACC1NG74</accession>
<organism evidence="1 2">
    <name type="scientific">Trametes sanguinea</name>
    <dbReference type="NCBI Taxonomy" id="158606"/>
    <lineage>
        <taxon>Eukaryota</taxon>
        <taxon>Fungi</taxon>
        <taxon>Dikarya</taxon>
        <taxon>Basidiomycota</taxon>
        <taxon>Agaricomycotina</taxon>
        <taxon>Agaricomycetes</taxon>
        <taxon>Polyporales</taxon>
        <taxon>Polyporaceae</taxon>
        <taxon>Trametes</taxon>
    </lineage>
</organism>
<keyword evidence="2" id="KW-1185">Reference proteome</keyword>
<name>A0ACC1NG74_9APHY</name>
<proteinExistence type="predicted"/>
<protein>
    <submittedName>
        <fullName evidence="1">Uncharacterized protein</fullName>
    </submittedName>
</protein>
<dbReference type="Proteomes" id="UP001144978">
    <property type="component" value="Unassembled WGS sequence"/>
</dbReference>
<comment type="caution">
    <text evidence="1">The sequence shown here is derived from an EMBL/GenBank/DDBJ whole genome shotgun (WGS) entry which is preliminary data.</text>
</comment>
<evidence type="ECO:0000313" key="1">
    <source>
        <dbReference type="EMBL" id="KAJ2977897.1"/>
    </source>
</evidence>
<evidence type="ECO:0000313" key="2">
    <source>
        <dbReference type="Proteomes" id="UP001144978"/>
    </source>
</evidence>
<sequence length="713" mass="78034">MGIDVELARLEPTLRINLDLSLLIALVSDITHSPLPESPAEAEARYVPPAQYREWKRKRLEACKHTDEEIDEDDGIANFAQAIGFSKECLGFHLGAPQTANLGDGNGSVNQTIEFREDFGNDALGTCLESLIGGNHFRVFRQNGTQANSGALFLAASKEQPASKNHDIVPDGYNIGRDELVANAMGTKSHGGITYNVVAKNITGLMPAGSEGVNHGIAVDAIAPSRNPEKRRDYHCWLFICIHNPSLPEQSAEYCTGSTVRDRTPHTSPIQPAALLEFARRCLDSPRRISSGCTPQRRASVSASRATVPTLSSRSSASFSSTTSSCTDSDIDRHPARHLAYLRAPHHRSYQTMLRSLARHPATPDSCPIPSRSRFAPFSLLGASMTAVVDDAEPVLEMRDWEVVPEDWWKTSFRAISWSYKECKTKPGYPRPPHYHNLLARGRRRRIVLNTARDEEDVDLNEGLSGVRATEAVLKRYEAEVSIVSPDDIPDNDSPVERCLDVLTKEDWDDKVQELLGGILQLGPLPEVDTPPPGVTLWDLSRFENESPPPRSPSTAELTDSETSVESDPPPSTPKPSKTSYARVVSSETATSPTVHSPLPSKLLSAAALTFIPSTPTVQVIREPITPPLTAASNSSGDSPFSSPTYNFHFPSLKSMSPADRRESRSLPPSLQKDESGFYVEVVEDVTAGTTQSLNATRSTTPPRGLVTRRRAR</sequence>
<reference evidence="1" key="1">
    <citation type="submission" date="2022-08" db="EMBL/GenBank/DDBJ databases">
        <title>Genome Sequence of Pycnoporus sanguineus.</title>
        <authorList>
            <person name="Buettner E."/>
        </authorList>
    </citation>
    <scope>NUCLEOTIDE SEQUENCE</scope>
    <source>
        <strain evidence="1">CG-C14</strain>
    </source>
</reference>
<gene>
    <name evidence="1" type="ORF">NUW54_g11361</name>
</gene>